<gene>
    <name evidence="3" type="ORF">A5771_14090</name>
</gene>
<keyword evidence="1" id="KW-0472">Membrane</keyword>
<feature type="transmembrane region" description="Helical" evidence="1">
    <location>
        <begin position="12"/>
        <end position="33"/>
    </location>
</feature>
<dbReference type="Proteomes" id="UP000093985">
    <property type="component" value="Unassembled WGS sequence"/>
</dbReference>
<evidence type="ECO:0000313" key="4">
    <source>
        <dbReference type="Proteomes" id="UP000093985"/>
    </source>
</evidence>
<proteinExistence type="predicted"/>
<feature type="domain" description="Mce/MlaD" evidence="2">
    <location>
        <begin position="41"/>
        <end position="112"/>
    </location>
</feature>
<dbReference type="GO" id="GO:0005576">
    <property type="term" value="C:extracellular region"/>
    <property type="evidence" value="ECO:0007669"/>
    <property type="project" value="TreeGrafter"/>
</dbReference>
<dbReference type="InterPro" id="IPR052336">
    <property type="entry name" value="MlaD_Phospholipid_Transporter"/>
</dbReference>
<keyword evidence="1" id="KW-1133">Transmembrane helix</keyword>
<reference evidence="4" key="1">
    <citation type="submission" date="2016-06" db="EMBL/GenBank/DDBJ databases">
        <authorList>
            <person name="Sutton G."/>
            <person name="Brinkac L."/>
            <person name="Sanka R."/>
            <person name="Adams M."/>
            <person name="Lau E."/>
            <person name="Mehaffy C."/>
            <person name="Tameris M."/>
            <person name="Hatherill M."/>
            <person name="Hanekom W."/>
            <person name="Mahomed H."/>
            <person name="Mcshane H."/>
        </authorList>
    </citation>
    <scope>NUCLEOTIDE SEQUENCE [LARGE SCALE GENOMIC DNA]</scope>
    <source>
        <strain evidence="4">852014-51077_SCH5608930-a</strain>
    </source>
</reference>
<comment type="caution">
    <text evidence="3">The sequence shown here is derived from an EMBL/GenBank/DDBJ whole genome shotgun (WGS) entry which is preliminary data.</text>
</comment>
<name>A0A1A2ECQ5_MYCSD</name>
<organism evidence="3 4">
    <name type="scientific">Mycolicibacter sinensis (strain JDM601)</name>
    <name type="common">Mycobacterium sinense</name>
    <dbReference type="NCBI Taxonomy" id="875328"/>
    <lineage>
        <taxon>Bacteria</taxon>
        <taxon>Bacillati</taxon>
        <taxon>Actinomycetota</taxon>
        <taxon>Actinomycetes</taxon>
        <taxon>Mycobacteriales</taxon>
        <taxon>Mycobacteriaceae</taxon>
        <taxon>Mycolicibacter</taxon>
    </lineage>
</organism>
<protein>
    <submittedName>
        <fullName evidence="3">Mammalian cell entry protein</fullName>
    </submittedName>
</protein>
<accession>A0A1A2ECQ5</accession>
<sequence length="324" mass="36000">MQEVSSIRAQRFWGIAALALITAIGVVTAMLYIKPPGETLFSFYTDDAASLRVGDTVRVAGVVVGTVKDLALETDQIRVRASVNKKAFVGDQSQIQVRMLTVVGGYYVTVIPMGRKPLGSKPIPKERVTMPYNLMQILTDSTKITEGVSTRPIKESIDQLQTALTGTNTQTVGAILDAGNSVVDTLTRQRGQITKILDLSDEYIDRLAKYSGKMEEYLRRISILEQTLVLYGKAFSDGLTRLGGVGWILSPLLDDYFAHRDDFLDRIRNILGDFRTIEVRHGAAVRWLQRIHDRMEVALDKQNNFTRPELLATDICIPVHGSPC</sequence>
<dbReference type="EMBL" id="LZIN01000075">
    <property type="protein sequence ID" value="OBG03069.1"/>
    <property type="molecule type" value="Genomic_DNA"/>
</dbReference>
<evidence type="ECO:0000259" key="2">
    <source>
        <dbReference type="Pfam" id="PF02470"/>
    </source>
</evidence>
<dbReference type="Pfam" id="PF02470">
    <property type="entry name" value="MlaD"/>
    <property type="match status" value="1"/>
</dbReference>
<dbReference type="RefSeq" id="WP_064856111.1">
    <property type="nucleotide sequence ID" value="NZ_LZIM01000053.1"/>
</dbReference>
<evidence type="ECO:0000313" key="3">
    <source>
        <dbReference type="EMBL" id="OBG03069.1"/>
    </source>
</evidence>
<evidence type="ECO:0000256" key="1">
    <source>
        <dbReference type="SAM" id="Phobius"/>
    </source>
</evidence>
<keyword evidence="1" id="KW-0812">Transmembrane</keyword>
<dbReference type="OrthoDB" id="4379218at2"/>
<dbReference type="InterPro" id="IPR003399">
    <property type="entry name" value="Mce/MlaD"/>
</dbReference>
<dbReference type="PANTHER" id="PTHR33371:SF18">
    <property type="entry name" value="MCE-FAMILY PROTEIN MCE3C"/>
    <property type="match status" value="1"/>
</dbReference>
<dbReference type="PANTHER" id="PTHR33371">
    <property type="entry name" value="INTERMEMBRANE PHOSPHOLIPID TRANSPORT SYSTEM BINDING PROTEIN MLAD-RELATED"/>
    <property type="match status" value="1"/>
</dbReference>
<dbReference type="AlphaFoldDB" id="A0A1A2ECQ5"/>